<evidence type="ECO:0000256" key="9">
    <source>
        <dbReference type="RuleBase" id="RU361157"/>
    </source>
</evidence>
<name>A0ABT6XF99_9GAMM</name>
<comment type="caution">
    <text evidence="11">The sequence shown here is derived from an EMBL/GenBank/DDBJ whole genome shotgun (WGS) entry which is preliminary data.</text>
</comment>
<keyword evidence="3 9" id="KW-0813">Transport</keyword>
<dbReference type="InterPro" id="IPR013525">
    <property type="entry name" value="ABC2_TM"/>
</dbReference>
<organism evidence="11 12">
    <name type="scientific">Lysobacter stagni</name>
    <dbReference type="NCBI Taxonomy" id="3045172"/>
    <lineage>
        <taxon>Bacteria</taxon>
        <taxon>Pseudomonadati</taxon>
        <taxon>Pseudomonadota</taxon>
        <taxon>Gammaproteobacteria</taxon>
        <taxon>Lysobacterales</taxon>
        <taxon>Lysobacteraceae</taxon>
        <taxon>Lysobacter</taxon>
    </lineage>
</organism>
<evidence type="ECO:0000256" key="4">
    <source>
        <dbReference type="ARBA" id="ARBA00022475"/>
    </source>
</evidence>
<comment type="subcellular location">
    <subcellularLocation>
        <location evidence="9">Cell inner membrane</location>
        <topology evidence="9">Multi-pass membrane protein</topology>
    </subcellularLocation>
    <subcellularLocation>
        <location evidence="1">Cell membrane</location>
        <topology evidence="1">Multi-pass membrane protein</topology>
    </subcellularLocation>
</comment>
<evidence type="ECO:0000313" key="11">
    <source>
        <dbReference type="EMBL" id="MDI9238729.1"/>
    </source>
</evidence>
<keyword evidence="7" id="KW-0762">Sugar transport</keyword>
<keyword evidence="4 9" id="KW-1003">Cell membrane</keyword>
<comment type="similarity">
    <text evidence="2 9">Belongs to the ABC-2 integral membrane protein family.</text>
</comment>
<feature type="transmembrane region" description="Helical" evidence="9">
    <location>
        <begin position="230"/>
        <end position="252"/>
    </location>
</feature>
<dbReference type="EMBL" id="JASGBI010000001">
    <property type="protein sequence ID" value="MDI9238729.1"/>
    <property type="molecule type" value="Genomic_DNA"/>
</dbReference>
<dbReference type="Pfam" id="PF01061">
    <property type="entry name" value="ABC2_membrane"/>
    <property type="match status" value="1"/>
</dbReference>
<evidence type="ECO:0000256" key="8">
    <source>
        <dbReference type="ARBA" id="ARBA00023136"/>
    </source>
</evidence>
<accession>A0ABT6XF99</accession>
<evidence type="ECO:0000256" key="5">
    <source>
        <dbReference type="ARBA" id="ARBA00022692"/>
    </source>
</evidence>
<reference evidence="11 12" key="1">
    <citation type="submission" date="2023-05" db="EMBL/GenBank/DDBJ databases">
        <title>Lysobacter sp. strain LF1 Genome sequencing and assembly.</title>
        <authorList>
            <person name="Jung Y."/>
        </authorList>
    </citation>
    <scope>NUCLEOTIDE SEQUENCE [LARGE SCALE GENOMIC DNA]</scope>
    <source>
        <strain evidence="11 12">LF1</strain>
    </source>
</reference>
<proteinExistence type="inferred from homology"/>
<keyword evidence="7" id="KW-0625">Polysaccharide transport</keyword>
<evidence type="ECO:0000259" key="10">
    <source>
        <dbReference type="PROSITE" id="PS51012"/>
    </source>
</evidence>
<dbReference type="InterPro" id="IPR047817">
    <property type="entry name" value="ABC2_TM_bact-type"/>
</dbReference>
<keyword evidence="8 9" id="KW-0472">Membrane</keyword>
<evidence type="ECO:0000256" key="7">
    <source>
        <dbReference type="ARBA" id="ARBA00023047"/>
    </source>
</evidence>
<dbReference type="PANTHER" id="PTHR30413:SF10">
    <property type="entry name" value="CAPSULE POLYSACCHARIDE EXPORT INNER-MEMBRANE PROTEIN CTRC"/>
    <property type="match status" value="1"/>
</dbReference>
<dbReference type="Proteomes" id="UP001321580">
    <property type="component" value="Unassembled WGS sequence"/>
</dbReference>
<dbReference type="RefSeq" id="WP_283212176.1">
    <property type="nucleotide sequence ID" value="NZ_JASGBI010000001.1"/>
</dbReference>
<protein>
    <recommendedName>
        <fullName evidence="9">Transport permease protein</fullName>
    </recommendedName>
</protein>
<evidence type="ECO:0000256" key="3">
    <source>
        <dbReference type="ARBA" id="ARBA00022448"/>
    </source>
</evidence>
<feature type="transmembrane region" description="Helical" evidence="9">
    <location>
        <begin position="108"/>
        <end position="139"/>
    </location>
</feature>
<feature type="domain" description="ABC transmembrane type-2" evidence="10">
    <location>
        <begin position="31"/>
        <end position="255"/>
    </location>
</feature>
<evidence type="ECO:0000313" key="12">
    <source>
        <dbReference type="Proteomes" id="UP001321580"/>
    </source>
</evidence>
<dbReference type="PANTHER" id="PTHR30413">
    <property type="entry name" value="INNER MEMBRANE TRANSPORT PERMEASE"/>
    <property type="match status" value="1"/>
</dbReference>
<dbReference type="PROSITE" id="PS51012">
    <property type="entry name" value="ABC_TM2"/>
    <property type="match status" value="1"/>
</dbReference>
<keyword evidence="5 9" id="KW-0812">Transmembrane</keyword>
<feature type="transmembrane region" description="Helical" evidence="9">
    <location>
        <begin position="178"/>
        <end position="196"/>
    </location>
</feature>
<gene>
    <name evidence="11" type="ORF">QLQ15_07350</name>
</gene>
<feature type="transmembrane region" description="Helical" evidence="9">
    <location>
        <begin position="145"/>
        <end position="171"/>
    </location>
</feature>
<keyword evidence="6 9" id="KW-1133">Transmembrane helix</keyword>
<sequence>MKFLRAIWAYRYFILVSIRNELRVRFTRSKLGGLWMVIHPLSQVLIFALILSEVLSAKLPGVDNKYAYALYLLAGMLFWSLFVETIGKFLTLFIDNGNLMKKMAFPRICLPIIAGGTMLVNNVLLCLAIFGVFAVLGHFPDHQIVWLPLLIVANLLLAMSLGMLLGILNVFMRDLGQVVPVVLSALFWLTPIVYNINVLPERFQRWFALNPLHPLVTSYQNVLVYGKAPAWGGLLVLILGTMVLSLTALFVFRQASAEMVDSL</sequence>
<evidence type="ECO:0000256" key="1">
    <source>
        <dbReference type="ARBA" id="ARBA00004651"/>
    </source>
</evidence>
<keyword evidence="12" id="KW-1185">Reference proteome</keyword>
<evidence type="ECO:0000256" key="6">
    <source>
        <dbReference type="ARBA" id="ARBA00022989"/>
    </source>
</evidence>
<comment type="caution">
    <text evidence="9">Lacks conserved residue(s) required for the propagation of feature annotation.</text>
</comment>
<feature type="transmembrane region" description="Helical" evidence="9">
    <location>
        <begin position="66"/>
        <end position="87"/>
    </location>
</feature>
<evidence type="ECO:0000256" key="2">
    <source>
        <dbReference type="ARBA" id="ARBA00007783"/>
    </source>
</evidence>